<dbReference type="AlphaFoldDB" id="H0HNW9"/>
<evidence type="ECO:0000313" key="2">
    <source>
        <dbReference type="EMBL" id="EHK57557.1"/>
    </source>
</evidence>
<proteinExistence type="predicted"/>
<reference evidence="2 3" key="1">
    <citation type="journal article" date="2012" name="J. Bacteriol.">
        <title>Draft Genome Sequence of Mesorhizobium alhagi CCNWXJ12-2T, a Novel Salt-Resistant Species Isolated from the Desert of Northwestern China.</title>
        <authorList>
            <person name="Zhou M."/>
            <person name="Chen W."/>
            <person name="Chen H."/>
            <person name="Wei G."/>
        </authorList>
    </citation>
    <scope>NUCLEOTIDE SEQUENCE [LARGE SCALE GENOMIC DNA]</scope>
    <source>
        <strain evidence="2 3">CCNWXJ12-2</strain>
    </source>
</reference>
<accession>H0HNW9</accession>
<organism evidence="2 3">
    <name type="scientific">Mesorhizobium alhagi CCNWXJ12-2</name>
    <dbReference type="NCBI Taxonomy" id="1107882"/>
    <lineage>
        <taxon>Bacteria</taxon>
        <taxon>Pseudomonadati</taxon>
        <taxon>Pseudomonadota</taxon>
        <taxon>Alphaproteobacteria</taxon>
        <taxon>Hyphomicrobiales</taxon>
        <taxon>Phyllobacteriaceae</taxon>
        <taxon>Allomesorhizobium</taxon>
    </lineage>
</organism>
<protein>
    <submittedName>
        <fullName evidence="2">Uncharacterized protein</fullName>
    </submittedName>
</protein>
<gene>
    <name evidence="2" type="ORF">MAXJ12_09221</name>
</gene>
<evidence type="ECO:0000256" key="1">
    <source>
        <dbReference type="SAM" id="Phobius"/>
    </source>
</evidence>
<keyword evidence="3" id="KW-1185">Reference proteome</keyword>
<keyword evidence="1" id="KW-1133">Transmembrane helix</keyword>
<sequence length="211" mass="22943">MQLKEIDSTLRGKLQAQAAAEKPALRSLASRLIRRRAAAPGLTQQSRDRHGDLIIAGLGIALGLGCALFPWYIFFNQDKFGIRALKFEGQGERETGPIYLGQQADRVGAPMTVEDIPPMKLDLFATGTLPKNDSPGEGAPGLSEQPFPSEIAAFRLVHVANGRAMIEDDTGLWVVQRGSRLPDNSRVAGIEQRDGKWVLVTSADKVIELSK</sequence>
<dbReference type="OrthoDB" id="7926359at2"/>
<keyword evidence="1" id="KW-0472">Membrane</keyword>
<dbReference type="Proteomes" id="UP000003250">
    <property type="component" value="Unassembled WGS sequence"/>
</dbReference>
<dbReference type="PATRIC" id="fig|1107882.3.peg.1809"/>
<name>H0HNW9_9HYPH</name>
<feature type="transmembrane region" description="Helical" evidence="1">
    <location>
        <begin position="53"/>
        <end position="74"/>
    </location>
</feature>
<evidence type="ECO:0000313" key="3">
    <source>
        <dbReference type="Proteomes" id="UP000003250"/>
    </source>
</evidence>
<dbReference type="EMBL" id="AHAM01000062">
    <property type="protein sequence ID" value="EHK57557.1"/>
    <property type="molecule type" value="Genomic_DNA"/>
</dbReference>
<dbReference type="RefSeq" id="WP_008835481.1">
    <property type="nucleotide sequence ID" value="NZ_AHAM01000062.1"/>
</dbReference>
<keyword evidence="1" id="KW-0812">Transmembrane</keyword>